<protein>
    <submittedName>
        <fullName evidence="8">LPXTG cell wall anchor domain-containing protein</fullName>
    </submittedName>
</protein>
<dbReference type="RefSeq" id="WP_169058438.1">
    <property type="nucleotide sequence ID" value="NZ_JABCAG010000011.1"/>
</dbReference>
<feature type="signal peptide" evidence="6">
    <location>
        <begin position="1"/>
        <end position="21"/>
    </location>
</feature>
<dbReference type="AlphaFoldDB" id="A0A848MQI0"/>
<keyword evidence="5" id="KW-0812">Transmembrane</keyword>
<evidence type="ECO:0000256" key="3">
    <source>
        <dbReference type="ARBA" id="ARBA00022729"/>
    </source>
</evidence>
<evidence type="ECO:0000256" key="5">
    <source>
        <dbReference type="SAM" id="Phobius"/>
    </source>
</evidence>
<evidence type="ECO:0000256" key="1">
    <source>
        <dbReference type="ARBA" id="ARBA00022512"/>
    </source>
</evidence>
<evidence type="ECO:0000256" key="6">
    <source>
        <dbReference type="SAM" id="SignalP"/>
    </source>
</evidence>
<keyword evidence="5" id="KW-0472">Membrane</keyword>
<evidence type="ECO:0000256" key="2">
    <source>
        <dbReference type="ARBA" id="ARBA00022525"/>
    </source>
</evidence>
<dbReference type="EMBL" id="JABCAG010000011">
    <property type="protein sequence ID" value="NMP57937.1"/>
    <property type="molecule type" value="Genomic_DNA"/>
</dbReference>
<feature type="domain" description="Gram-positive cocci surface proteins LPxTG" evidence="7">
    <location>
        <begin position="68"/>
        <end position="101"/>
    </location>
</feature>
<evidence type="ECO:0000313" key="9">
    <source>
        <dbReference type="Proteomes" id="UP000557857"/>
    </source>
</evidence>
<proteinExistence type="predicted"/>
<keyword evidence="3 6" id="KW-0732">Signal</keyword>
<reference evidence="8 9" key="1">
    <citation type="submission" date="2020-04" db="EMBL/GenBank/DDBJ databases">
        <authorList>
            <person name="Abaymova A."/>
            <person name="Teymurazov M."/>
            <person name="Tazyna O."/>
            <person name="Chatushin Y."/>
            <person name="Svetoch E."/>
            <person name="Pereligyn V."/>
            <person name="Pohylenko V."/>
            <person name="Platonov M."/>
            <person name="Kartsev N."/>
            <person name="Skryabin Y."/>
            <person name="Sizova A."/>
            <person name="Solomentsev V."/>
            <person name="Kislichkina A."/>
            <person name="Bogun A."/>
        </authorList>
    </citation>
    <scope>NUCLEOTIDE SEQUENCE [LARGE SCALE GENOMIC DNA]</scope>
    <source>
        <strain evidence="9">SCPM-O-B-8398 (E28)</strain>
    </source>
</reference>
<dbReference type="NCBIfam" id="TIGR01167">
    <property type="entry name" value="LPXTG_anchor"/>
    <property type="match status" value="1"/>
</dbReference>
<dbReference type="Proteomes" id="UP000557857">
    <property type="component" value="Unassembled WGS sequence"/>
</dbReference>
<feature type="transmembrane region" description="Helical" evidence="5">
    <location>
        <begin position="79"/>
        <end position="97"/>
    </location>
</feature>
<keyword evidence="5" id="KW-1133">Transmembrane helix</keyword>
<accession>A0A848MQI0</accession>
<dbReference type="Pfam" id="PF00746">
    <property type="entry name" value="Gram_pos_anchor"/>
    <property type="match status" value="1"/>
</dbReference>
<keyword evidence="1" id="KW-0134">Cell wall</keyword>
<gene>
    <name evidence="8" type="ORF">HI921_05560</name>
</gene>
<evidence type="ECO:0000313" key="8">
    <source>
        <dbReference type="EMBL" id="NMP57937.1"/>
    </source>
</evidence>
<dbReference type="InterPro" id="IPR019931">
    <property type="entry name" value="LPXTG_anchor"/>
</dbReference>
<evidence type="ECO:0000259" key="7">
    <source>
        <dbReference type="Pfam" id="PF00746"/>
    </source>
</evidence>
<keyword evidence="4" id="KW-0572">Peptidoglycan-anchor</keyword>
<name>A0A848MQI0_ENTMU</name>
<keyword evidence="2" id="KW-0964">Secreted</keyword>
<feature type="chain" id="PRO_5039028347" evidence="6">
    <location>
        <begin position="22"/>
        <end position="114"/>
    </location>
</feature>
<organism evidence="8 9">
    <name type="scientific">Enterococcus mundtii</name>
    <dbReference type="NCBI Taxonomy" id="53346"/>
    <lineage>
        <taxon>Bacteria</taxon>
        <taxon>Bacillati</taxon>
        <taxon>Bacillota</taxon>
        <taxon>Bacilli</taxon>
        <taxon>Lactobacillales</taxon>
        <taxon>Enterococcaceae</taxon>
        <taxon>Enterococcus</taxon>
    </lineage>
</organism>
<evidence type="ECO:0000256" key="4">
    <source>
        <dbReference type="ARBA" id="ARBA00023088"/>
    </source>
</evidence>
<comment type="caution">
    <text evidence="8">The sequence shown here is derived from an EMBL/GenBank/DDBJ whole genome shotgun (WGS) entry which is preliminary data.</text>
</comment>
<sequence>MKKRKRIIFFGAVLLALTVWDLSETIVGEATTGEVTVTGRIGETATQEEETDDDQKKTIVADTSQIEQGKLPQTGASNTNSLIILGYALLVLFIIVVKKKKSRIKESLGNDSKR</sequence>